<keyword evidence="4" id="KW-1133">Transmembrane helix</keyword>
<dbReference type="InterPro" id="IPR006597">
    <property type="entry name" value="Sel1-like"/>
</dbReference>
<dbReference type="PANTHER" id="PTHR44227">
    <property type="match status" value="1"/>
</dbReference>
<feature type="transmembrane region" description="Helical" evidence="4">
    <location>
        <begin position="144"/>
        <end position="164"/>
    </location>
</feature>
<name>A0A1F8H4M1_9BACT</name>
<dbReference type="AlphaFoldDB" id="A0A1F8H4M1"/>
<feature type="repeat" description="TPR" evidence="3">
    <location>
        <begin position="508"/>
        <end position="541"/>
    </location>
</feature>
<protein>
    <submittedName>
        <fullName evidence="5">Uncharacterized protein</fullName>
    </submittedName>
</protein>
<evidence type="ECO:0000313" key="5">
    <source>
        <dbReference type="EMBL" id="OGN31938.1"/>
    </source>
</evidence>
<evidence type="ECO:0000256" key="3">
    <source>
        <dbReference type="PROSITE-ProRule" id="PRU00339"/>
    </source>
</evidence>
<dbReference type="Proteomes" id="UP000177676">
    <property type="component" value="Unassembled WGS sequence"/>
</dbReference>
<dbReference type="PROSITE" id="PS50005">
    <property type="entry name" value="TPR"/>
    <property type="match status" value="2"/>
</dbReference>
<dbReference type="Pfam" id="PF13431">
    <property type="entry name" value="TPR_17"/>
    <property type="match status" value="1"/>
</dbReference>
<reference evidence="5 6" key="1">
    <citation type="journal article" date="2016" name="Nat. Commun.">
        <title>Thousands of microbial genomes shed light on interconnected biogeochemical processes in an aquifer system.</title>
        <authorList>
            <person name="Anantharaman K."/>
            <person name="Brown C.T."/>
            <person name="Hug L.A."/>
            <person name="Sharon I."/>
            <person name="Castelle C.J."/>
            <person name="Probst A.J."/>
            <person name="Thomas B.C."/>
            <person name="Singh A."/>
            <person name="Wilkins M.J."/>
            <person name="Karaoz U."/>
            <person name="Brodie E.L."/>
            <person name="Williams K.H."/>
            <person name="Hubbard S.S."/>
            <person name="Banfield J.F."/>
        </authorList>
    </citation>
    <scope>NUCLEOTIDE SEQUENCE [LARGE SCALE GENOMIC DNA]</scope>
</reference>
<evidence type="ECO:0000313" key="6">
    <source>
        <dbReference type="Proteomes" id="UP000177676"/>
    </source>
</evidence>
<comment type="caution">
    <text evidence="5">The sequence shown here is derived from an EMBL/GenBank/DDBJ whole genome shotgun (WGS) entry which is preliminary data.</text>
</comment>
<evidence type="ECO:0000256" key="2">
    <source>
        <dbReference type="ARBA" id="ARBA00022803"/>
    </source>
</evidence>
<dbReference type="InterPro" id="IPR011990">
    <property type="entry name" value="TPR-like_helical_dom_sf"/>
</dbReference>
<feature type="repeat" description="TPR" evidence="3">
    <location>
        <begin position="474"/>
        <end position="507"/>
    </location>
</feature>
<keyword evidence="4" id="KW-0812">Transmembrane</keyword>
<feature type="transmembrane region" description="Helical" evidence="4">
    <location>
        <begin position="229"/>
        <end position="253"/>
    </location>
</feature>
<evidence type="ECO:0000256" key="4">
    <source>
        <dbReference type="SAM" id="Phobius"/>
    </source>
</evidence>
<feature type="transmembrane region" description="Helical" evidence="4">
    <location>
        <begin position="365"/>
        <end position="382"/>
    </location>
</feature>
<dbReference type="Gene3D" id="1.25.40.10">
    <property type="entry name" value="Tetratricopeptide repeat domain"/>
    <property type="match status" value="1"/>
</dbReference>
<organism evidence="5 6">
    <name type="scientific">Candidatus Yanofskybacteria bacterium RIFCSPLOWO2_02_FULL_43_10b</name>
    <dbReference type="NCBI Taxonomy" id="1802704"/>
    <lineage>
        <taxon>Bacteria</taxon>
        <taxon>Candidatus Yanofskyibacteriota</taxon>
    </lineage>
</organism>
<gene>
    <name evidence="5" type="ORF">A3I92_02575</name>
</gene>
<keyword evidence="2 3" id="KW-0802">TPR repeat</keyword>
<feature type="transmembrane region" description="Helical" evidence="4">
    <location>
        <begin position="304"/>
        <end position="324"/>
    </location>
</feature>
<feature type="transmembrane region" description="Helical" evidence="4">
    <location>
        <begin position="77"/>
        <end position="98"/>
    </location>
</feature>
<dbReference type="PANTHER" id="PTHR44227:SF3">
    <property type="entry name" value="PROTEIN O-MANNOSYL-TRANSFERASE TMTC4"/>
    <property type="match status" value="1"/>
</dbReference>
<accession>A0A1F8H4M1</accession>
<keyword evidence="4" id="KW-0472">Membrane</keyword>
<dbReference type="InterPro" id="IPR019734">
    <property type="entry name" value="TPR_rpt"/>
</dbReference>
<dbReference type="Pfam" id="PF13181">
    <property type="entry name" value="TPR_8"/>
    <property type="match status" value="1"/>
</dbReference>
<keyword evidence="1" id="KW-0677">Repeat</keyword>
<feature type="transmembrane region" description="Helical" evidence="4">
    <location>
        <begin position="265"/>
        <end position="284"/>
    </location>
</feature>
<dbReference type="SMART" id="SM00671">
    <property type="entry name" value="SEL1"/>
    <property type="match status" value="2"/>
</dbReference>
<feature type="transmembrane region" description="Helical" evidence="4">
    <location>
        <begin position="394"/>
        <end position="413"/>
    </location>
</feature>
<proteinExistence type="predicted"/>
<dbReference type="EMBL" id="MGKS01000024">
    <property type="protein sequence ID" value="OGN31938.1"/>
    <property type="molecule type" value="Genomic_DNA"/>
</dbReference>
<dbReference type="SUPFAM" id="SSF48452">
    <property type="entry name" value="TPR-like"/>
    <property type="match status" value="1"/>
</dbReference>
<dbReference type="SMART" id="SM00028">
    <property type="entry name" value="TPR"/>
    <property type="match status" value="4"/>
</dbReference>
<feature type="transmembrane region" description="Helical" evidence="4">
    <location>
        <begin position="336"/>
        <end position="359"/>
    </location>
</feature>
<dbReference type="InterPro" id="IPR052346">
    <property type="entry name" value="O-mannosyl-transferase_TMTC"/>
</dbReference>
<evidence type="ECO:0000256" key="1">
    <source>
        <dbReference type="ARBA" id="ARBA00022737"/>
    </source>
</evidence>
<feature type="transmembrane region" description="Helical" evidence="4">
    <location>
        <begin position="12"/>
        <end position="30"/>
    </location>
</feature>
<sequence length="592" mass="69113">MFNFVFKKEVWLPVAALVLIGGFIYVFNLHNGLFWDDEDWIINNNFVHSLSWDNIKFWFANNTLAGVGLKSNYYRPFLFFTFAINFAVAGIKPLFYHLTSNLMHLFNGVLVFWLIRRSFQRNSLAFLVALFFLVHPLQTEAVTYISGRGDVLVAMFMLLSLVLFQRAERRGKNWKSWEKILSLVFLPLGILSRETGIIFPLLALTFYIGGALSKERFWPSVKTGLLKTWPYFAVVLIYGILRLTVLNFLNTLNFYLEPNLYSENLYVRMLTFLPILWQYLKLLIVPVGLHMERGADIYISFLQWPVWIIGLFIVGIGYLPFRFYRKEQQPTTNFRVWFWGIFWFFIALAPVSGITPINALMYEHWLYLPMVGFWLIVSFFLVKLFDYLKFKKQLMAYSLLLMVLGAYLSFFGYQSIQRNILWGKSIEFYKDILKYEPQSVRISNNLGNLYFNQGNKEQAEIYYRQAVETGDAFPQPYFNLGSMLQNRGDIFGAIKLYEKAIAINQNFFYPYQSLAVIYAQQGNWTKAIENIEKLKVLLPNNPRVFYNSALVYLSLNNTKQALLDLQTGVKYAELDPETGTLMGELIKKISSP</sequence>
<feature type="transmembrane region" description="Helical" evidence="4">
    <location>
        <begin position="184"/>
        <end position="209"/>
    </location>
</feature>